<dbReference type="Gene3D" id="3.40.50.150">
    <property type="entry name" value="Vaccinia Virus protein VP39"/>
    <property type="match status" value="1"/>
</dbReference>
<keyword evidence="1 5" id="KW-0489">Methyltransferase</keyword>
<dbReference type="InterPro" id="IPR029063">
    <property type="entry name" value="SAM-dependent_MTases_sf"/>
</dbReference>
<dbReference type="PANTHER" id="PTHR43861">
    <property type="entry name" value="TRANS-ACONITATE 2-METHYLTRANSFERASE-RELATED"/>
    <property type="match status" value="1"/>
</dbReference>
<protein>
    <submittedName>
        <fullName evidence="5">Methyltransferase type 11</fullName>
    </submittedName>
</protein>
<name>L9W2A8_9EURY</name>
<accession>L9W2A8</accession>
<dbReference type="OrthoDB" id="4668at2157"/>
<dbReference type="CDD" id="cd02440">
    <property type="entry name" value="AdoMet_MTases"/>
    <property type="match status" value="1"/>
</dbReference>
<dbReference type="STRING" id="1230460.C495_15652"/>
<organism evidence="5 6">
    <name type="scientific">Natronorubrum sulfidifaciens JCM 14089</name>
    <dbReference type="NCBI Taxonomy" id="1230460"/>
    <lineage>
        <taxon>Archaea</taxon>
        <taxon>Methanobacteriati</taxon>
        <taxon>Methanobacteriota</taxon>
        <taxon>Stenosarchaea group</taxon>
        <taxon>Halobacteria</taxon>
        <taxon>Halobacteriales</taxon>
        <taxon>Natrialbaceae</taxon>
        <taxon>Natronorubrum</taxon>
    </lineage>
</organism>
<feature type="region of interest" description="Disordered" evidence="3">
    <location>
        <begin position="35"/>
        <end position="59"/>
    </location>
</feature>
<feature type="domain" description="Methyltransferase" evidence="4">
    <location>
        <begin position="63"/>
        <end position="150"/>
    </location>
</feature>
<keyword evidence="6" id="KW-1185">Reference proteome</keyword>
<evidence type="ECO:0000256" key="2">
    <source>
        <dbReference type="ARBA" id="ARBA00022679"/>
    </source>
</evidence>
<evidence type="ECO:0000313" key="6">
    <source>
        <dbReference type="Proteomes" id="UP000011661"/>
    </source>
</evidence>
<dbReference type="PATRIC" id="fig|1230460.4.peg.3185"/>
<dbReference type="AlphaFoldDB" id="L9W2A8"/>
<dbReference type="eggNOG" id="arCOG01780">
    <property type="taxonomic scope" value="Archaea"/>
</dbReference>
<dbReference type="GO" id="GO:0032259">
    <property type="term" value="P:methylation"/>
    <property type="evidence" value="ECO:0007669"/>
    <property type="project" value="UniProtKB-KW"/>
</dbReference>
<feature type="compositionally biased region" description="Basic and acidic residues" evidence="3">
    <location>
        <begin position="49"/>
        <end position="59"/>
    </location>
</feature>
<dbReference type="Pfam" id="PF13649">
    <property type="entry name" value="Methyltransf_25"/>
    <property type="match status" value="1"/>
</dbReference>
<reference evidence="5 6" key="1">
    <citation type="journal article" date="2014" name="PLoS Genet.">
        <title>Phylogenetically driven sequencing of extremely halophilic archaea reveals strategies for static and dynamic osmo-response.</title>
        <authorList>
            <person name="Becker E.A."/>
            <person name="Seitzer P.M."/>
            <person name="Tritt A."/>
            <person name="Larsen D."/>
            <person name="Krusor M."/>
            <person name="Yao A.I."/>
            <person name="Wu D."/>
            <person name="Madern D."/>
            <person name="Eisen J.A."/>
            <person name="Darling A.E."/>
            <person name="Facciotti M.T."/>
        </authorList>
    </citation>
    <scope>NUCLEOTIDE SEQUENCE [LARGE SCALE GENOMIC DNA]</scope>
    <source>
        <strain evidence="5 6">JCM 14089</strain>
    </source>
</reference>
<dbReference type="Proteomes" id="UP000011661">
    <property type="component" value="Unassembled WGS sequence"/>
</dbReference>
<keyword evidence="2 5" id="KW-0808">Transferase</keyword>
<dbReference type="RefSeq" id="WP_008164540.1">
    <property type="nucleotide sequence ID" value="NZ_AOHX01000046.1"/>
</dbReference>
<dbReference type="GO" id="GO:0008168">
    <property type="term" value="F:methyltransferase activity"/>
    <property type="evidence" value="ECO:0007669"/>
    <property type="project" value="UniProtKB-KW"/>
</dbReference>
<dbReference type="PANTHER" id="PTHR43861:SF1">
    <property type="entry name" value="TRANS-ACONITATE 2-METHYLTRANSFERASE"/>
    <property type="match status" value="1"/>
</dbReference>
<dbReference type="SUPFAM" id="SSF53335">
    <property type="entry name" value="S-adenosyl-L-methionine-dependent methyltransferases"/>
    <property type="match status" value="1"/>
</dbReference>
<proteinExistence type="predicted"/>
<sequence length="230" mass="24870">MKKSLDEHAARFDDLAGEYDDDKSDEYRACANLVVEHATPEVNDTESPEPPRDRTRSAHGDVVLDLATGTGAIALALAPDAARVVGRDISEGMLAEAERKADEEGLENVEFDYGTFREPNYDGPVDIVTSNFALHHLSDEEKREAIDVIAALEPRRFVLGDVMFFGEADPDEPFYSPDVDDPATVGTLADALTDAGFSLTAVERVHDQVGVLVAERPPTAVEAAGESANR</sequence>
<evidence type="ECO:0000256" key="1">
    <source>
        <dbReference type="ARBA" id="ARBA00022603"/>
    </source>
</evidence>
<evidence type="ECO:0000313" key="5">
    <source>
        <dbReference type="EMBL" id="ELY42453.1"/>
    </source>
</evidence>
<comment type="caution">
    <text evidence="5">The sequence shown here is derived from an EMBL/GenBank/DDBJ whole genome shotgun (WGS) entry which is preliminary data.</text>
</comment>
<evidence type="ECO:0000259" key="4">
    <source>
        <dbReference type="Pfam" id="PF13649"/>
    </source>
</evidence>
<dbReference type="InterPro" id="IPR041698">
    <property type="entry name" value="Methyltransf_25"/>
</dbReference>
<evidence type="ECO:0000256" key="3">
    <source>
        <dbReference type="SAM" id="MobiDB-lite"/>
    </source>
</evidence>
<gene>
    <name evidence="5" type="ORF">C495_15652</name>
</gene>
<dbReference type="EMBL" id="AOHX01000046">
    <property type="protein sequence ID" value="ELY42453.1"/>
    <property type="molecule type" value="Genomic_DNA"/>
</dbReference>